<organism evidence="1">
    <name type="scientific">Rhizophagus irregularis (strain DAOM 181602 / DAOM 197198 / MUCL 43194)</name>
    <name type="common">Arbuscular mycorrhizal fungus</name>
    <name type="synonym">Glomus intraradices</name>
    <dbReference type="NCBI Taxonomy" id="747089"/>
    <lineage>
        <taxon>Eukaryota</taxon>
        <taxon>Fungi</taxon>
        <taxon>Fungi incertae sedis</taxon>
        <taxon>Mucoromycota</taxon>
        <taxon>Glomeromycotina</taxon>
        <taxon>Glomeromycetes</taxon>
        <taxon>Glomerales</taxon>
        <taxon>Glomeraceae</taxon>
        <taxon>Rhizophagus</taxon>
    </lineage>
</organism>
<feature type="non-terminal residue" evidence="1">
    <location>
        <position position="1"/>
    </location>
</feature>
<accession>U9U8H9</accession>
<gene>
    <name evidence="1" type="ORF">GLOINDRAFT_84351</name>
</gene>
<reference evidence="1" key="1">
    <citation type="submission" date="2013-07" db="EMBL/GenBank/DDBJ databases">
        <title>The genome of an arbuscular mycorrhizal fungus provides insights into the evolution of the oldest plant symbiosis.</title>
        <authorList>
            <consortium name="DOE Joint Genome Institute"/>
            <person name="Tisserant E."/>
            <person name="Malbreil M."/>
            <person name="Kuo A."/>
            <person name="Kohler A."/>
            <person name="Symeonidi A."/>
            <person name="Balestrini R."/>
            <person name="Charron P."/>
            <person name="Duensing N."/>
            <person name="Frei-dit-Frey N."/>
            <person name="Gianinazzi-Pearson V."/>
            <person name="Gilbert B."/>
            <person name="Handa Y."/>
            <person name="Hijri M."/>
            <person name="Kaul R."/>
            <person name="Kawaguchi M."/>
            <person name="Krajinski F."/>
            <person name="Lammers P."/>
            <person name="Lapierre D."/>
            <person name="Masclaux F.G."/>
            <person name="Murat C."/>
            <person name="Morin E."/>
            <person name="Ndikumana S."/>
            <person name="Pagni M."/>
            <person name="Petitpierre D."/>
            <person name="Requena N."/>
            <person name="Rosikiewicz P."/>
            <person name="Riley R."/>
            <person name="Saito K."/>
            <person name="San Clemente H."/>
            <person name="Shapiro H."/>
            <person name="van Tuinen D."/>
            <person name="Becard G."/>
            <person name="Bonfante P."/>
            <person name="Paszkowski U."/>
            <person name="Shachar-Hill Y."/>
            <person name="Young J.P."/>
            <person name="Sanders I.R."/>
            <person name="Henrissat B."/>
            <person name="Rensing S.A."/>
            <person name="Grigoriev I.V."/>
            <person name="Corradi N."/>
            <person name="Roux C."/>
            <person name="Martin F."/>
        </authorList>
    </citation>
    <scope>NUCLEOTIDE SEQUENCE</scope>
    <source>
        <strain evidence="1">DAOM 197198</strain>
    </source>
</reference>
<name>U9U8H9_RHIID</name>
<proteinExistence type="predicted"/>
<dbReference type="EMBL" id="KI282482">
    <property type="protein sequence ID" value="ESA14888.1"/>
    <property type="molecule type" value="Genomic_DNA"/>
</dbReference>
<dbReference type="HOGENOM" id="CLU_2114791_0_0_1"/>
<sequence length="115" mass="13626">LYFILTAAVNLNTVQAIQKDIFEEIWMAHNRYLKDWETLDNITKNHKKSYDTFSDAANIARRRQHHNSRSLYPNAIKGGVDTFYPDVDGLSSILGLLKYKYYFQLFTFGWMDFIY</sequence>
<dbReference type="VEuPathDB" id="FungiDB:RhiirFUN_022350"/>
<dbReference type="AlphaFoldDB" id="U9U8H9"/>
<protein>
    <submittedName>
        <fullName evidence="1">Uncharacterized protein</fullName>
    </submittedName>
</protein>
<evidence type="ECO:0000313" key="1">
    <source>
        <dbReference type="EMBL" id="ESA14888.1"/>
    </source>
</evidence>